<proteinExistence type="predicted"/>
<reference evidence="1 2" key="1">
    <citation type="submission" date="2024-02" db="EMBL/GenBank/DDBJ databases">
        <title>Discinaceae phylogenomics.</title>
        <authorList>
            <person name="Dirks A.C."/>
            <person name="James T.Y."/>
        </authorList>
    </citation>
    <scope>NUCLEOTIDE SEQUENCE [LARGE SCALE GENOMIC DNA]</scope>
    <source>
        <strain evidence="1 2">ACD0624</strain>
    </source>
</reference>
<comment type="caution">
    <text evidence="1">The sequence shown here is derived from an EMBL/GenBank/DDBJ whole genome shotgun (WGS) entry which is preliminary data.</text>
</comment>
<evidence type="ECO:0000313" key="1">
    <source>
        <dbReference type="EMBL" id="KAL0636100.1"/>
    </source>
</evidence>
<sequence length="478" mass="53836">MHSGECVFTVNHQPAQVYTLSQSDQQSILDFVTTPYHGAGDIMVIDSQPPQQYTFSQHEQESVIDITQGPISIHESLHMAEGIYYHIIDDCEKAGVSFLLSNVDSTATDAGAANEREMLHQTHILSNHCSRVPGEPFNVSTTTNTTNGNQGLHMFFRCLYGLCPEGSRTDILKLVLLALFIGGGKDRAVALQPLSCVLPLARVWHRYTIGEKHKGYKILQTLAKDILTGFFIPSCTKREHTQPPHSILATPLSRTGACYNNARRCWSLAALCFDRDGARCVIMGKYHRDWALGRPQQSSIYGLTETGIAYIIPHTLNDMEPDGRMCRTNSFIWKMMDMLDHGLGTQLEAYKITTPMNALLMDKALCDSFAELQWYLQGVPNTVNTYTLHTFTRYRLNIQLPFQQITFTNHEEPTSRITPSDLPCLRLLRFHRLCCLILNTSDAAQFVEHALENARLMEQGVLPADKKSNLDLLISWWG</sequence>
<name>A0ABR3GJY5_9PEZI</name>
<gene>
    <name evidence="1" type="ORF">Q9L58_004889</name>
</gene>
<accession>A0ABR3GJY5</accession>
<organism evidence="1 2">
    <name type="scientific">Discina gigas</name>
    <dbReference type="NCBI Taxonomy" id="1032678"/>
    <lineage>
        <taxon>Eukaryota</taxon>
        <taxon>Fungi</taxon>
        <taxon>Dikarya</taxon>
        <taxon>Ascomycota</taxon>
        <taxon>Pezizomycotina</taxon>
        <taxon>Pezizomycetes</taxon>
        <taxon>Pezizales</taxon>
        <taxon>Discinaceae</taxon>
        <taxon>Discina</taxon>
    </lineage>
</organism>
<protein>
    <recommendedName>
        <fullName evidence="3">HNH nuclease domain-containing protein</fullName>
    </recommendedName>
</protein>
<evidence type="ECO:0008006" key="3">
    <source>
        <dbReference type="Google" id="ProtNLM"/>
    </source>
</evidence>
<keyword evidence="2" id="KW-1185">Reference proteome</keyword>
<dbReference type="EMBL" id="JBBBZM010000056">
    <property type="protein sequence ID" value="KAL0636100.1"/>
    <property type="molecule type" value="Genomic_DNA"/>
</dbReference>
<dbReference type="Proteomes" id="UP001447188">
    <property type="component" value="Unassembled WGS sequence"/>
</dbReference>
<evidence type="ECO:0000313" key="2">
    <source>
        <dbReference type="Proteomes" id="UP001447188"/>
    </source>
</evidence>